<dbReference type="PROSITE" id="PS50880">
    <property type="entry name" value="TOPRIM"/>
    <property type="match status" value="1"/>
</dbReference>
<dbReference type="Gene3D" id="3.40.1360.10">
    <property type="match status" value="1"/>
</dbReference>
<dbReference type="Pfam" id="PF01751">
    <property type="entry name" value="Toprim"/>
    <property type="match status" value="1"/>
</dbReference>
<comment type="caution">
    <text evidence="2">The sequence shown here is derived from an EMBL/GenBank/DDBJ whole genome shotgun (WGS) entry which is preliminary data.</text>
</comment>
<feature type="domain" description="Toprim" evidence="1">
    <location>
        <begin position="24"/>
        <end position="106"/>
    </location>
</feature>
<accession>X1L4R2</accession>
<dbReference type="EMBL" id="BARV01006545">
    <property type="protein sequence ID" value="GAI14347.1"/>
    <property type="molecule type" value="Genomic_DNA"/>
</dbReference>
<protein>
    <recommendedName>
        <fullName evidence="1">Toprim domain-containing protein</fullName>
    </recommendedName>
</protein>
<reference evidence="2" key="1">
    <citation type="journal article" date="2014" name="Front. Microbiol.">
        <title>High frequency of phylogenetically diverse reductive dehalogenase-homologous genes in deep subseafloor sedimentary metagenomes.</title>
        <authorList>
            <person name="Kawai M."/>
            <person name="Futagami T."/>
            <person name="Toyoda A."/>
            <person name="Takaki Y."/>
            <person name="Nishi S."/>
            <person name="Hori S."/>
            <person name="Arai W."/>
            <person name="Tsubouchi T."/>
            <person name="Morono Y."/>
            <person name="Uchiyama I."/>
            <person name="Ito T."/>
            <person name="Fujiyama A."/>
            <person name="Inagaki F."/>
            <person name="Takami H."/>
        </authorList>
    </citation>
    <scope>NUCLEOTIDE SEQUENCE</scope>
    <source>
        <strain evidence="2">Expedition CK06-06</strain>
    </source>
</reference>
<dbReference type="SUPFAM" id="SSF110455">
    <property type="entry name" value="Toprim domain"/>
    <property type="match status" value="1"/>
</dbReference>
<evidence type="ECO:0000313" key="2">
    <source>
        <dbReference type="EMBL" id="GAI14347.1"/>
    </source>
</evidence>
<dbReference type="PANTHER" id="PTHR39964">
    <property type="entry name" value="UPF0292 PROTEIN TK1411"/>
    <property type="match status" value="1"/>
</dbReference>
<dbReference type="AlphaFoldDB" id="X1L4R2"/>
<dbReference type="PANTHER" id="PTHR39964:SF2">
    <property type="entry name" value="UPF0292 PROTEIN MJ1624"/>
    <property type="match status" value="1"/>
</dbReference>
<dbReference type="InterPro" id="IPR006171">
    <property type="entry name" value="TOPRIM_dom"/>
</dbReference>
<gene>
    <name evidence="2" type="ORF">S06H3_13407</name>
</gene>
<proteinExistence type="predicted"/>
<name>X1L4R2_9ZZZZ</name>
<sequence length="133" mass="14874">MLTEKTSEQVEELLNELRESASAGVPILVEGMDDEGALCELNVKGQIFRVSNSSKTLLNFLESLTGFKQIIILTDFDRAGDKLAKFCAVHLKRLGVEPVIEFRQKLKALLRRDVKDIEGLAKFLRTQGAALKR</sequence>
<evidence type="ECO:0000259" key="1">
    <source>
        <dbReference type="PROSITE" id="PS50880"/>
    </source>
</evidence>
<organism evidence="2">
    <name type="scientific">marine sediment metagenome</name>
    <dbReference type="NCBI Taxonomy" id="412755"/>
    <lineage>
        <taxon>unclassified sequences</taxon>
        <taxon>metagenomes</taxon>
        <taxon>ecological metagenomes</taxon>
    </lineage>
</organism>